<dbReference type="EMBL" id="QPHM01000003">
    <property type="protein sequence ID" value="RCU44304.1"/>
    <property type="molecule type" value="Genomic_DNA"/>
</dbReference>
<reference evidence="2 3" key="1">
    <citation type="submission" date="2018-07" db="EMBL/GenBank/DDBJ databases">
        <title>Genome sequences of Haloplanus salinus JCM 18368T.</title>
        <authorList>
            <person name="Kim Y.B."/>
            <person name="Roh S.W."/>
        </authorList>
    </citation>
    <scope>NUCLEOTIDE SEQUENCE [LARGE SCALE GENOMIC DNA]</scope>
    <source>
        <strain evidence="2 3">JCM 18368</strain>
    </source>
</reference>
<gene>
    <name evidence="2" type="ORF">DU504_16120</name>
</gene>
<protein>
    <submittedName>
        <fullName evidence="2">Uncharacterized protein</fullName>
    </submittedName>
</protein>
<feature type="compositionally biased region" description="Basic and acidic residues" evidence="1">
    <location>
        <begin position="8"/>
        <end position="25"/>
    </location>
</feature>
<feature type="region of interest" description="Disordered" evidence="1">
    <location>
        <begin position="1"/>
        <end position="25"/>
    </location>
</feature>
<sequence length="75" mass="8491">MSQPMYDRYSDFEELRPTDEASHIPDTMLDDRYESDLLAATRRDEHWWMAGPTASRRCTGIRTGTPGASSGISHS</sequence>
<organism evidence="2 3">
    <name type="scientific">Haloplanus salinus</name>
    <dbReference type="NCBI Taxonomy" id="1126245"/>
    <lineage>
        <taxon>Archaea</taxon>
        <taxon>Methanobacteriati</taxon>
        <taxon>Methanobacteriota</taxon>
        <taxon>Stenosarchaea group</taxon>
        <taxon>Halobacteria</taxon>
        <taxon>Halobacteriales</taxon>
        <taxon>Haloferacaceae</taxon>
        <taxon>Haloplanus</taxon>
    </lineage>
</organism>
<comment type="caution">
    <text evidence="2">The sequence shown here is derived from an EMBL/GenBank/DDBJ whole genome shotgun (WGS) entry which is preliminary data.</text>
</comment>
<evidence type="ECO:0000256" key="1">
    <source>
        <dbReference type="SAM" id="MobiDB-lite"/>
    </source>
</evidence>
<accession>A0A368N3X9</accession>
<keyword evidence="3" id="KW-1185">Reference proteome</keyword>
<name>A0A368N3X9_9EURY</name>
<evidence type="ECO:0000313" key="3">
    <source>
        <dbReference type="Proteomes" id="UP000252189"/>
    </source>
</evidence>
<dbReference type="Proteomes" id="UP000252189">
    <property type="component" value="Unassembled WGS sequence"/>
</dbReference>
<proteinExistence type="predicted"/>
<evidence type="ECO:0000313" key="2">
    <source>
        <dbReference type="EMBL" id="RCU44304.1"/>
    </source>
</evidence>
<dbReference type="AlphaFoldDB" id="A0A368N3X9"/>